<gene>
    <name evidence="4" type="ordered locus">Turpa_0457</name>
</gene>
<feature type="domain" description="HAMP" evidence="3">
    <location>
        <begin position="209"/>
        <end position="261"/>
    </location>
</feature>
<dbReference type="SUPFAM" id="SSF81606">
    <property type="entry name" value="PP2C-like"/>
    <property type="match status" value="1"/>
</dbReference>
<proteinExistence type="predicted"/>
<dbReference type="InterPro" id="IPR052016">
    <property type="entry name" value="Bact_Sigma-Reg"/>
</dbReference>
<keyword evidence="1" id="KW-0378">Hydrolase</keyword>
<dbReference type="Gene3D" id="3.60.40.10">
    <property type="entry name" value="PPM-type phosphatase domain"/>
    <property type="match status" value="1"/>
</dbReference>
<dbReference type="SMART" id="SM00331">
    <property type="entry name" value="PP2C_SIG"/>
    <property type="match status" value="1"/>
</dbReference>
<dbReference type="Pfam" id="PF07228">
    <property type="entry name" value="SpoIIE"/>
    <property type="match status" value="1"/>
</dbReference>
<dbReference type="PROSITE" id="PS50885">
    <property type="entry name" value="HAMP"/>
    <property type="match status" value="1"/>
</dbReference>
<dbReference type="InterPro" id="IPR036457">
    <property type="entry name" value="PPM-type-like_dom_sf"/>
</dbReference>
<dbReference type="Pfam" id="PF00672">
    <property type="entry name" value="HAMP"/>
    <property type="match status" value="1"/>
</dbReference>
<feature type="transmembrane region" description="Helical" evidence="2">
    <location>
        <begin position="189"/>
        <end position="207"/>
    </location>
</feature>
<dbReference type="SUPFAM" id="SSF158472">
    <property type="entry name" value="HAMP domain-like"/>
    <property type="match status" value="1"/>
</dbReference>
<dbReference type="InterPro" id="IPR001932">
    <property type="entry name" value="PPM-type_phosphatase-like_dom"/>
</dbReference>
<keyword evidence="2" id="KW-0472">Membrane</keyword>
<reference evidence="4 5" key="1">
    <citation type="submission" date="2012-06" db="EMBL/GenBank/DDBJ databases">
        <title>The complete chromosome of genome of Turneriella parva DSM 21527.</title>
        <authorList>
            <consortium name="US DOE Joint Genome Institute (JGI-PGF)"/>
            <person name="Lucas S."/>
            <person name="Han J."/>
            <person name="Lapidus A."/>
            <person name="Bruce D."/>
            <person name="Goodwin L."/>
            <person name="Pitluck S."/>
            <person name="Peters L."/>
            <person name="Kyrpides N."/>
            <person name="Mavromatis K."/>
            <person name="Ivanova N."/>
            <person name="Mikhailova N."/>
            <person name="Chertkov O."/>
            <person name="Detter J.C."/>
            <person name="Tapia R."/>
            <person name="Han C."/>
            <person name="Land M."/>
            <person name="Hauser L."/>
            <person name="Markowitz V."/>
            <person name="Cheng J.-F."/>
            <person name="Hugenholtz P."/>
            <person name="Woyke T."/>
            <person name="Wu D."/>
            <person name="Gronow S."/>
            <person name="Wellnitz S."/>
            <person name="Brambilla E."/>
            <person name="Klenk H.-P."/>
            <person name="Eisen J.A."/>
        </authorList>
    </citation>
    <scope>NUCLEOTIDE SEQUENCE [LARGE SCALE GENOMIC DNA]</scope>
    <source>
        <strain evidence="5">ATCC BAA-1111 / DSM 21527 / NCTC 11395 / H</strain>
    </source>
</reference>
<evidence type="ECO:0000313" key="5">
    <source>
        <dbReference type="Proteomes" id="UP000006048"/>
    </source>
</evidence>
<evidence type="ECO:0000256" key="1">
    <source>
        <dbReference type="ARBA" id="ARBA00022801"/>
    </source>
</evidence>
<dbReference type="STRING" id="869212.Turpa_0457"/>
<dbReference type="HOGENOM" id="CLU_533103_0_0_12"/>
<dbReference type="OrthoDB" id="9773346at2"/>
<protein>
    <submittedName>
        <fullName evidence="4">Protein serine/threonine phosphatase with extracellular sensor</fullName>
    </submittedName>
</protein>
<dbReference type="Proteomes" id="UP000006048">
    <property type="component" value="Chromosome"/>
</dbReference>
<dbReference type="PANTHER" id="PTHR43156">
    <property type="entry name" value="STAGE II SPORULATION PROTEIN E-RELATED"/>
    <property type="match status" value="1"/>
</dbReference>
<keyword evidence="2" id="KW-1133">Transmembrane helix</keyword>
<dbReference type="SMART" id="SM00304">
    <property type="entry name" value="HAMP"/>
    <property type="match status" value="1"/>
</dbReference>
<dbReference type="AlphaFoldDB" id="I4B1F6"/>
<dbReference type="KEGG" id="tpx:Turpa_0457"/>
<dbReference type="GO" id="GO:0016791">
    <property type="term" value="F:phosphatase activity"/>
    <property type="evidence" value="ECO:0007669"/>
    <property type="project" value="TreeGrafter"/>
</dbReference>
<evidence type="ECO:0000313" key="4">
    <source>
        <dbReference type="EMBL" id="AFM11113.1"/>
    </source>
</evidence>
<evidence type="ECO:0000256" key="2">
    <source>
        <dbReference type="SAM" id="Phobius"/>
    </source>
</evidence>
<feature type="transmembrane region" description="Helical" evidence="2">
    <location>
        <begin position="6"/>
        <end position="29"/>
    </location>
</feature>
<dbReference type="GO" id="GO:0007165">
    <property type="term" value="P:signal transduction"/>
    <property type="evidence" value="ECO:0007669"/>
    <property type="project" value="InterPro"/>
</dbReference>
<evidence type="ECO:0000259" key="3">
    <source>
        <dbReference type="PROSITE" id="PS50885"/>
    </source>
</evidence>
<dbReference type="InterPro" id="IPR003660">
    <property type="entry name" value="HAMP_dom"/>
</dbReference>
<dbReference type="EMBL" id="CP002959">
    <property type="protein sequence ID" value="AFM11113.1"/>
    <property type="molecule type" value="Genomic_DNA"/>
</dbReference>
<dbReference type="PANTHER" id="PTHR43156:SF2">
    <property type="entry name" value="STAGE II SPORULATION PROTEIN E"/>
    <property type="match status" value="1"/>
</dbReference>
<accession>I4B1F6</accession>
<keyword evidence="5" id="KW-1185">Reference proteome</keyword>
<dbReference type="GO" id="GO:0016020">
    <property type="term" value="C:membrane"/>
    <property type="evidence" value="ECO:0007669"/>
    <property type="project" value="InterPro"/>
</dbReference>
<dbReference type="Gene3D" id="6.10.340.10">
    <property type="match status" value="1"/>
</dbReference>
<organism evidence="4 5">
    <name type="scientific">Turneriella parva (strain ATCC BAA-1111 / DSM 21527 / NCTC 11395 / H)</name>
    <name type="common">Leptospira parva</name>
    <dbReference type="NCBI Taxonomy" id="869212"/>
    <lineage>
        <taxon>Bacteria</taxon>
        <taxon>Pseudomonadati</taxon>
        <taxon>Spirochaetota</taxon>
        <taxon>Spirochaetia</taxon>
        <taxon>Leptospirales</taxon>
        <taxon>Leptospiraceae</taxon>
        <taxon>Turneriella</taxon>
    </lineage>
</organism>
<dbReference type="RefSeq" id="WP_014801633.1">
    <property type="nucleotide sequence ID" value="NC_018020.1"/>
</dbReference>
<dbReference type="CDD" id="cd06225">
    <property type="entry name" value="HAMP"/>
    <property type="match status" value="1"/>
</dbReference>
<name>I4B1F6_TURPD</name>
<sequence length="511" mass="56345">MRFGLQFKLTALIVALVMAVIASLGIYVAREKKSVLTETAAATARKELASLAFIASRAILDRDDLALADSLQNAQGLPGFTVGAVYLPKTKTPLINRIGKELTERQKDVERDALETVRAEWDAAVASTSKVVTPTTKIFLGDSGVKIQYFHKAVFHPFVKVNPPLLAVAQVAVTDEYINRSIRNSMIELAIVASVFFILAFAAAYLLSRFVVKPVKILSNGAQEVGRGNFDVTLPPLGSDELGALAKQFNAMTASLKRAGEEAKEQAIFNDQVKQAQEIQEGMNPSRFLKKPEYQIKGFTRAAKGVGGDYYDFQLMGDGRIAVLISDVSGKSISASLVMVLIKTVVSTYLKLFNTIRGDTIIRTINRVMCGEAHIDKFATIIFFVFDPATKTIEFSNGGHGPLFVYRADRKLCTASKIEGLPMGIEEENVYKLAKLQLGSGDIVMLYTDGITECWNQAKEEYGLRRVREKLIEYADLNPKEIIENFVRDLDEFASGAEQHDDMTMVVMKIL</sequence>
<keyword evidence="2" id="KW-0812">Transmembrane</keyword>